<organism evidence="3 4">
    <name type="scientific">Chroococcidiopsis cubana SAG 39.79</name>
    <dbReference type="NCBI Taxonomy" id="388085"/>
    <lineage>
        <taxon>Bacteria</taxon>
        <taxon>Bacillati</taxon>
        <taxon>Cyanobacteriota</taxon>
        <taxon>Cyanophyceae</taxon>
        <taxon>Chroococcidiopsidales</taxon>
        <taxon>Chroococcidiopsidaceae</taxon>
        <taxon>Chroococcidiopsis</taxon>
    </lineage>
</organism>
<protein>
    <recommendedName>
        <fullName evidence="5">Outer membrane protein beta-barrel domain-containing protein</fullName>
    </recommendedName>
</protein>
<comment type="caution">
    <text evidence="3">The sequence shown here is derived from an EMBL/GenBank/DDBJ whole genome shotgun (WGS) entry which is preliminary data.</text>
</comment>
<dbReference type="RefSeq" id="WP_106169918.1">
    <property type="nucleotide sequence ID" value="NZ_JAVKZF010000009.1"/>
</dbReference>
<dbReference type="AlphaFoldDB" id="A0AB37U8G4"/>
<feature type="signal peptide" evidence="2">
    <location>
        <begin position="1"/>
        <end position="29"/>
    </location>
</feature>
<feature type="chain" id="PRO_5044334828" description="Outer membrane protein beta-barrel domain-containing protein" evidence="2">
    <location>
        <begin position="30"/>
        <end position="229"/>
    </location>
</feature>
<reference evidence="3 4" key="1">
    <citation type="journal article" date="2019" name="Genome Biol. Evol.">
        <title>Day and night: Metabolic profiles and evolutionary relationships of six axenic non-marine cyanobacteria.</title>
        <authorList>
            <person name="Will S.E."/>
            <person name="Henke P."/>
            <person name="Boedeker C."/>
            <person name="Huang S."/>
            <person name="Brinkmann H."/>
            <person name="Rohde M."/>
            <person name="Jarek M."/>
            <person name="Friedl T."/>
            <person name="Seufert S."/>
            <person name="Schumacher M."/>
            <person name="Overmann J."/>
            <person name="Neumann-Schaal M."/>
            <person name="Petersen J."/>
        </authorList>
    </citation>
    <scope>NUCLEOTIDE SEQUENCE [LARGE SCALE GENOMIC DNA]</scope>
    <source>
        <strain evidence="3 4">SAG 39.79</strain>
    </source>
</reference>
<evidence type="ECO:0000256" key="1">
    <source>
        <dbReference type="SAM" id="MobiDB-lite"/>
    </source>
</evidence>
<evidence type="ECO:0008006" key="5">
    <source>
        <dbReference type="Google" id="ProtNLM"/>
    </source>
</evidence>
<evidence type="ECO:0000313" key="3">
    <source>
        <dbReference type="EMBL" id="RUS95313.1"/>
    </source>
</evidence>
<evidence type="ECO:0000313" key="4">
    <source>
        <dbReference type="Proteomes" id="UP000282574"/>
    </source>
</evidence>
<keyword evidence="4" id="KW-1185">Reference proteome</keyword>
<evidence type="ECO:0000256" key="2">
    <source>
        <dbReference type="SAM" id="SignalP"/>
    </source>
</evidence>
<dbReference type="Proteomes" id="UP000282574">
    <property type="component" value="Unassembled WGS sequence"/>
</dbReference>
<sequence>MNTTFSQRLFVLLGFSILAVMGGGFSAQAQTVKTSSSQTLAKPTLDRTQSVPQPGTASTSSATLTQEEPSQQGLVMPNAQSDALVAQSSVEDVAPGRATIGGLSYIGAGGSFGTNNAFAIVSKIGLTNDLSARPAATIEDDEVYFRIPLTYEFLPIPSGANFTGFTSLSPYIGGGVTLNTDAEVSALATAGVDFPLGRRFTGTVNVNVDFLEDTQVAAVVGFGYNFAGF</sequence>
<name>A0AB37U8G4_9CYAN</name>
<accession>A0AB37U8G4</accession>
<dbReference type="EMBL" id="RSCK01000194">
    <property type="protein sequence ID" value="RUS95313.1"/>
    <property type="molecule type" value="Genomic_DNA"/>
</dbReference>
<feature type="region of interest" description="Disordered" evidence="1">
    <location>
        <begin position="36"/>
        <end position="72"/>
    </location>
</feature>
<keyword evidence="2" id="KW-0732">Signal</keyword>
<proteinExistence type="predicted"/>
<gene>
    <name evidence="3" type="ORF">DSM107010_71310</name>
</gene>